<sequence>MVWPGARRGDDDLGPVTDRTDRGRVVTESSRVPVDSSYSNGNYGAIDCGNPSSDAGLGRDSGISGMVTGPGLRSLTCFILVMSKIARSRQKRPKKLRSPTNPTQRKKAKNDGWEQIGPADGGPLGLVFIPSYSGHIASSILREQLIAVIHSDLRITDSSVGINGQDLAQVAKSPGSQLSTELRATCYVPVLLGSSLFTDKSGNNVPGKLWPLVKDVSSVGRFAWGLDILVFSYVCPSGETGSKVVQAVYPEICDVGTQKGAQINRHLHLFRLDDLRRGQVDCAQARGDN</sequence>
<comment type="caution">
    <text evidence="1">The sequence shown here is derived from an EMBL/GenBank/DDBJ whole genome shotgun (WGS) entry which is preliminary data.</text>
</comment>
<name>A0ACC0C6W9_CATRO</name>
<evidence type="ECO:0000313" key="1">
    <source>
        <dbReference type="EMBL" id="KAI5680549.1"/>
    </source>
</evidence>
<organism evidence="1 2">
    <name type="scientific">Catharanthus roseus</name>
    <name type="common">Madagascar periwinkle</name>
    <name type="synonym">Vinca rosea</name>
    <dbReference type="NCBI Taxonomy" id="4058"/>
    <lineage>
        <taxon>Eukaryota</taxon>
        <taxon>Viridiplantae</taxon>
        <taxon>Streptophyta</taxon>
        <taxon>Embryophyta</taxon>
        <taxon>Tracheophyta</taxon>
        <taxon>Spermatophyta</taxon>
        <taxon>Magnoliopsida</taxon>
        <taxon>eudicotyledons</taxon>
        <taxon>Gunneridae</taxon>
        <taxon>Pentapetalae</taxon>
        <taxon>asterids</taxon>
        <taxon>lamiids</taxon>
        <taxon>Gentianales</taxon>
        <taxon>Apocynaceae</taxon>
        <taxon>Rauvolfioideae</taxon>
        <taxon>Vinceae</taxon>
        <taxon>Catharanthinae</taxon>
        <taxon>Catharanthus</taxon>
    </lineage>
</organism>
<evidence type="ECO:0000313" key="2">
    <source>
        <dbReference type="Proteomes" id="UP001060085"/>
    </source>
</evidence>
<protein>
    <submittedName>
        <fullName evidence="1">Uncharacterized protein</fullName>
    </submittedName>
</protein>
<gene>
    <name evidence="1" type="ORF">M9H77_01776</name>
</gene>
<proteinExistence type="predicted"/>
<keyword evidence="2" id="KW-1185">Reference proteome</keyword>
<reference evidence="2" key="1">
    <citation type="journal article" date="2023" name="Nat. Plants">
        <title>Single-cell RNA sequencing provides a high-resolution roadmap for understanding the multicellular compartmentation of specialized metabolism.</title>
        <authorList>
            <person name="Sun S."/>
            <person name="Shen X."/>
            <person name="Li Y."/>
            <person name="Li Y."/>
            <person name="Wang S."/>
            <person name="Li R."/>
            <person name="Zhang H."/>
            <person name="Shen G."/>
            <person name="Guo B."/>
            <person name="Wei J."/>
            <person name="Xu J."/>
            <person name="St-Pierre B."/>
            <person name="Chen S."/>
            <person name="Sun C."/>
        </authorList>
    </citation>
    <scope>NUCLEOTIDE SEQUENCE [LARGE SCALE GENOMIC DNA]</scope>
</reference>
<dbReference type="Proteomes" id="UP001060085">
    <property type="component" value="Linkage Group LG01"/>
</dbReference>
<accession>A0ACC0C6W9</accession>
<dbReference type="EMBL" id="CM044701">
    <property type="protein sequence ID" value="KAI5680549.1"/>
    <property type="molecule type" value="Genomic_DNA"/>
</dbReference>